<proteinExistence type="predicted"/>
<dbReference type="InterPro" id="IPR003615">
    <property type="entry name" value="HNH_nuc"/>
</dbReference>
<protein>
    <submittedName>
        <fullName evidence="2">HNH endonuclease</fullName>
    </submittedName>
</protein>
<reference evidence="2 3" key="1">
    <citation type="submission" date="2020-09" db="EMBL/GenBank/DDBJ databases">
        <authorList>
            <person name="Tanuku N.R.S."/>
        </authorList>
    </citation>
    <scope>NUCLEOTIDE SEQUENCE [LARGE SCALE GENOMIC DNA]</scope>
    <source>
        <strain evidence="2 3">AK62</strain>
    </source>
</reference>
<keyword evidence="2" id="KW-0378">Hydrolase</keyword>
<dbReference type="EMBL" id="JACVEW010000001">
    <property type="protein sequence ID" value="MBP0047264.1"/>
    <property type="molecule type" value="Genomic_DNA"/>
</dbReference>
<dbReference type="GO" id="GO:0004519">
    <property type="term" value="F:endonuclease activity"/>
    <property type="evidence" value="ECO:0007669"/>
    <property type="project" value="UniProtKB-KW"/>
</dbReference>
<keyword evidence="3" id="KW-1185">Reference proteome</keyword>
<dbReference type="Pfam" id="PF13391">
    <property type="entry name" value="HNH_2"/>
    <property type="match status" value="1"/>
</dbReference>
<keyword evidence="2" id="KW-0255">Endonuclease</keyword>
<dbReference type="Proteomes" id="UP000810171">
    <property type="component" value="Unassembled WGS sequence"/>
</dbReference>
<accession>A0ABS3Z8D9</accession>
<evidence type="ECO:0000259" key="1">
    <source>
        <dbReference type="Pfam" id="PF13391"/>
    </source>
</evidence>
<keyword evidence="2" id="KW-0540">Nuclease</keyword>
<gene>
    <name evidence="2" type="ORF">H9C73_00825</name>
</gene>
<comment type="caution">
    <text evidence="2">The sequence shown here is derived from an EMBL/GenBank/DDBJ whole genome shotgun (WGS) entry which is preliminary data.</text>
</comment>
<feature type="domain" description="HNH nuclease" evidence="1">
    <location>
        <begin position="148"/>
        <end position="199"/>
    </location>
</feature>
<organism evidence="2 3">
    <name type="scientific">Marinobacterium alkalitolerans</name>
    <dbReference type="NCBI Taxonomy" id="1542925"/>
    <lineage>
        <taxon>Bacteria</taxon>
        <taxon>Pseudomonadati</taxon>
        <taxon>Pseudomonadota</taxon>
        <taxon>Gammaproteobacteria</taxon>
        <taxon>Oceanospirillales</taxon>
        <taxon>Oceanospirillaceae</taxon>
        <taxon>Marinobacterium</taxon>
    </lineage>
</organism>
<sequence length="260" mass="29158">MSRNDWTPNEVKLAFHLYCQLPYGRLHRNNPAIIELAQLIGRTPSAVAMKLVNLASLDPAILASGRKGFSNASKLDRETWDAFHSDWEGLVLECDQIKAGLTKTSAPEALELNTTEIRAGTTRPQVIQQRVGQSFFRRAVLSSYANRCCLTGLSEERLLIASHIVPWSQDPANRLNPSNGLCLSALYDRAFDQGLITFDENWRLVVSPQLTRTDPAITANFYNLEGQAIELPERFSPDARLMDWHREQIFINSSLDGTST</sequence>
<evidence type="ECO:0000313" key="2">
    <source>
        <dbReference type="EMBL" id="MBP0047264.1"/>
    </source>
</evidence>
<evidence type="ECO:0000313" key="3">
    <source>
        <dbReference type="Proteomes" id="UP000810171"/>
    </source>
</evidence>
<name>A0ABS3Z8D9_9GAMM</name>